<dbReference type="Gene3D" id="3.40.50.1240">
    <property type="entry name" value="Phosphoglycerate mutase-like"/>
    <property type="match status" value="1"/>
</dbReference>
<dbReference type="EMBL" id="CP006272">
    <property type="protein sequence ID" value="AGZ40436.1"/>
    <property type="molecule type" value="Genomic_DNA"/>
</dbReference>
<dbReference type="GO" id="GO:0016791">
    <property type="term" value="F:phosphatase activity"/>
    <property type="evidence" value="ECO:0007669"/>
    <property type="project" value="TreeGrafter"/>
</dbReference>
<dbReference type="KEGG" id="afs:AFR_10735"/>
<sequence length="231" mass="25326">MGVVAELILIRHGQSAANVAFPLADEKGLLESGLSGRDTDVELTETGVEQARAVGRWLAGLPADQVPETVITSPYLRARETWRIAAETSGLSFPEPSTDDRLVDRLLGDLEMLTRAAVDQRFPDERARWEQATEYTYRPPGGEDFADIAARLTSFLDDLNATHAGERVVVVAHDSVVLMMRYVIEGLDWTRLAAVVAEAGRVLNASISRFDGSSGRLVLDHYNSVDHLPVE</sequence>
<evidence type="ECO:0000256" key="2">
    <source>
        <dbReference type="ARBA" id="ARBA00023235"/>
    </source>
</evidence>
<accession>U5VXP2</accession>
<dbReference type="InterPro" id="IPR001345">
    <property type="entry name" value="PG/BPGM_mutase_AS"/>
</dbReference>
<dbReference type="PATRIC" id="fig|1246995.3.peg.2188"/>
<dbReference type="AlphaFoldDB" id="U5VXP2"/>
<keyword evidence="2" id="KW-0413">Isomerase</keyword>
<name>U5VXP2_9ACTN</name>
<dbReference type="CDD" id="cd07067">
    <property type="entry name" value="HP_PGM_like"/>
    <property type="match status" value="1"/>
</dbReference>
<dbReference type="HOGENOM" id="CLU_033323_7_0_11"/>
<protein>
    <submittedName>
        <fullName evidence="4">Phosphoglycerate mutase</fullName>
    </submittedName>
</protein>
<evidence type="ECO:0000313" key="5">
    <source>
        <dbReference type="Proteomes" id="UP000017746"/>
    </source>
</evidence>
<dbReference type="eggNOG" id="COG0406">
    <property type="taxonomic scope" value="Bacteria"/>
</dbReference>
<organism evidence="4 5">
    <name type="scientific">Actinoplanes friuliensis DSM 7358</name>
    <dbReference type="NCBI Taxonomy" id="1246995"/>
    <lineage>
        <taxon>Bacteria</taxon>
        <taxon>Bacillati</taxon>
        <taxon>Actinomycetota</taxon>
        <taxon>Actinomycetes</taxon>
        <taxon>Micromonosporales</taxon>
        <taxon>Micromonosporaceae</taxon>
        <taxon>Actinoplanes</taxon>
    </lineage>
</organism>
<feature type="binding site" evidence="3">
    <location>
        <position position="77"/>
    </location>
    <ligand>
        <name>substrate</name>
    </ligand>
</feature>
<keyword evidence="1" id="KW-0324">Glycolysis</keyword>
<dbReference type="InterPro" id="IPR013078">
    <property type="entry name" value="His_Pase_superF_clade-1"/>
</dbReference>
<proteinExistence type="predicted"/>
<dbReference type="GO" id="GO:0005737">
    <property type="term" value="C:cytoplasm"/>
    <property type="evidence" value="ECO:0007669"/>
    <property type="project" value="TreeGrafter"/>
</dbReference>
<dbReference type="RefSeq" id="WP_023360311.1">
    <property type="nucleotide sequence ID" value="NC_022657.1"/>
</dbReference>
<feature type="binding site" evidence="3">
    <location>
        <begin position="11"/>
        <end position="18"/>
    </location>
    <ligand>
        <name>substrate</name>
    </ligand>
</feature>
<keyword evidence="5" id="KW-1185">Reference proteome</keyword>
<dbReference type="Proteomes" id="UP000017746">
    <property type="component" value="Chromosome"/>
</dbReference>
<dbReference type="InterPro" id="IPR029033">
    <property type="entry name" value="His_PPase_superfam"/>
</dbReference>
<dbReference type="PANTHER" id="PTHR48100">
    <property type="entry name" value="BROAD-SPECIFICITY PHOSPHATASE YOR283W-RELATED"/>
    <property type="match status" value="1"/>
</dbReference>
<evidence type="ECO:0000256" key="1">
    <source>
        <dbReference type="ARBA" id="ARBA00023152"/>
    </source>
</evidence>
<dbReference type="Pfam" id="PF00300">
    <property type="entry name" value="His_Phos_1"/>
    <property type="match status" value="1"/>
</dbReference>
<dbReference type="SMART" id="SM00855">
    <property type="entry name" value="PGAM"/>
    <property type="match status" value="1"/>
</dbReference>
<dbReference type="OrthoDB" id="5449373at2"/>
<dbReference type="PANTHER" id="PTHR48100:SF1">
    <property type="entry name" value="HISTIDINE PHOSPHATASE FAMILY PROTEIN-RELATED"/>
    <property type="match status" value="1"/>
</dbReference>
<gene>
    <name evidence="4" type="ORF">AFR_10735</name>
</gene>
<evidence type="ECO:0000313" key="4">
    <source>
        <dbReference type="EMBL" id="AGZ40436.1"/>
    </source>
</evidence>
<evidence type="ECO:0000256" key="3">
    <source>
        <dbReference type="PIRSR" id="PIRSR613078-2"/>
    </source>
</evidence>
<reference evidence="4 5" key="1">
    <citation type="journal article" date="2014" name="J. Biotechnol.">
        <title>Complete genome sequence of the actinobacterium Actinoplanes friuliensis HAG 010964, producer of the lipopeptide antibiotic friulimycin.</title>
        <authorList>
            <person name="Ruckert C."/>
            <person name="Szczepanowski R."/>
            <person name="Albersmeier A."/>
            <person name="Goesmann A."/>
            <person name="Fischer N."/>
            <person name="Steinkamper A."/>
            <person name="Puhler A."/>
            <person name="Biener R."/>
            <person name="Schwartz D."/>
            <person name="Kalinowski J."/>
        </authorList>
    </citation>
    <scope>NUCLEOTIDE SEQUENCE [LARGE SCALE GENOMIC DNA]</scope>
    <source>
        <strain evidence="4 5">DSM 7358</strain>
    </source>
</reference>
<dbReference type="InterPro" id="IPR050275">
    <property type="entry name" value="PGM_Phosphatase"/>
</dbReference>
<dbReference type="PROSITE" id="PS00175">
    <property type="entry name" value="PG_MUTASE"/>
    <property type="match status" value="1"/>
</dbReference>
<dbReference type="STRING" id="1246995.AFR_10735"/>
<dbReference type="SUPFAM" id="SSF53254">
    <property type="entry name" value="Phosphoglycerate mutase-like"/>
    <property type="match status" value="1"/>
</dbReference>